<evidence type="ECO:0000313" key="3">
    <source>
        <dbReference type="Proteomes" id="UP001430953"/>
    </source>
</evidence>
<evidence type="ECO:0000313" key="2">
    <source>
        <dbReference type="EMBL" id="KAL0108660.1"/>
    </source>
</evidence>
<evidence type="ECO:0000256" key="1">
    <source>
        <dbReference type="SAM" id="MobiDB-lite"/>
    </source>
</evidence>
<accession>A0AAW2F377</accession>
<comment type="caution">
    <text evidence="2">The sequence shown here is derived from an EMBL/GenBank/DDBJ whole genome shotgun (WGS) entry which is preliminary data.</text>
</comment>
<proteinExistence type="predicted"/>
<organism evidence="2 3">
    <name type="scientific">Cardiocondyla obscurior</name>
    <dbReference type="NCBI Taxonomy" id="286306"/>
    <lineage>
        <taxon>Eukaryota</taxon>
        <taxon>Metazoa</taxon>
        <taxon>Ecdysozoa</taxon>
        <taxon>Arthropoda</taxon>
        <taxon>Hexapoda</taxon>
        <taxon>Insecta</taxon>
        <taxon>Pterygota</taxon>
        <taxon>Neoptera</taxon>
        <taxon>Endopterygota</taxon>
        <taxon>Hymenoptera</taxon>
        <taxon>Apocrita</taxon>
        <taxon>Aculeata</taxon>
        <taxon>Formicoidea</taxon>
        <taxon>Formicidae</taxon>
        <taxon>Myrmicinae</taxon>
        <taxon>Cardiocondyla</taxon>
    </lineage>
</organism>
<reference evidence="2 3" key="1">
    <citation type="submission" date="2023-03" db="EMBL/GenBank/DDBJ databases">
        <title>High recombination rates correlate with genetic variation in Cardiocondyla obscurior ants.</title>
        <authorList>
            <person name="Errbii M."/>
        </authorList>
    </citation>
    <scope>NUCLEOTIDE SEQUENCE [LARGE SCALE GENOMIC DNA]</scope>
    <source>
        <strain evidence="2">Alpha-2009</strain>
        <tissue evidence="2">Whole body</tissue>
    </source>
</reference>
<dbReference type="EMBL" id="JADYXP020000016">
    <property type="protein sequence ID" value="KAL0108660.1"/>
    <property type="molecule type" value="Genomic_DNA"/>
</dbReference>
<dbReference type="Proteomes" id="UP001430953">
    <property type="component" value="Unassembled WGS sequence"/>
</dbReference>
<dbReference type="AlphaFoldDB" id="A0AAW2F377"/>
<protein>
    <submittedName>
        <fullName evidence="2">Uncharacterized protein</fullName>
    </submittedName>
</protein>
<feature type="compositionally biased region" description="Polar residues" evidence="1">
    <location>
        <begin position="84"/>
        <end position="94"/>
    </location>
</feature>
<feature type="region of interest" description="Disordered" evidence="1">
    <location>
        <begin position="80"/>
        <end position="101"/>
    </location>
</feature>
<name>A0AAW2F377_9HYME</name>
<gene>
    <name evidence="2" type="ORF">PUN28_015256</name>
</gene>
<sequence>MGYLGKYSTGDKLPLNTVNERVVYLLNCEKFALVSQNTVDVSENLLLLTSFFRPRAPATLTPSLTPTPFSDASAFTIIPRAKTRNGNGRNNTLFDINREKH</sequence>
<keyword evidence="3" id="KW-1185">Reference proteome</keyword>